<name>A0A8K0KH54_LADFU</name>
<keyword evidence="4" id="KW-1185">Reference proteome</keyword>
<dbReference type="InterPro" id="IPR039320">
    <property type="entry name" value="RNF207"/>
</dbReference>
<dbReference type="AlphaFoldDB" id="A0A8K0KH54"/>
<reference evidence="3" key="2">
    <citation type="submission" date="2017-10" db="EMBL/GenBank/DDBJ databases">
        <title>Ladona fulva Genome sequencing and assembly.</title>
        <authorList>
            <person name="Murali S."/>
            <person name="Richards S."/>
            <person name="Bandaranaike D."/>
            <person name="Bellair M."/>
            <person name="Blankenburg K."/>
            <person name="Chao H."/>
            <person name="Dinh H."/>
            <person name="Doddapaneni H."/>
            <person name="Dugan-Rocha S."/>
            <person name="Elkadiri S."/>
            <person name="Gnanaolivu R."/>
            <person name="Hernandez B."/>
            <person name="Skinner E."/>
            <person name="Javaid M."/>
            <person name="Lee S."/>
            <person name="Li M."/>
            <person name="Ming W."/>
            <person name="Munidasa M."/>
            <person name="Muniz J."/>
            <person name="Nguyen L."/>
            <person name="Hughes D."/>
            <person name="Osuji N."/>
            <person name="Pu L.-L."/>
            <person name="Puazo M."/>
            <person name="Qu C."/>
            <person name="Quiroz J."/>
            <person name="Raj R."/>
            <person name="Weissenberger G."/>
            <person name="Xin Y."/>
            <person name="Zou X."/>
            <person name="Han Y."/>
            <person name="Worley K."/>
            <person name="Muzny D."/>
            <person name="Gibbs R."/>
        </authorList>
    </citation>
    <scope>NUCLEOTIDE SEQUENCE</scope>
    <source>
        <strain evidence="3">Sampled in the wild</strain>
    </source>
</reference>
<dbReference type="PANTHER" id="PTHR22635:SF0">
    <property type="entry name" value="RING FINGER PROTEIN 207"/>
    <property type="match status" value="1"/>
</dbReference>
<feature type="compositionally biased region" description="Pro residues" evidence="2">
    <location>
        <begin position="231"/>
        <end position="252"/>
    </location>
</feature>
<keyword evidence="1" id="KW-0175">Coiled coil</keyword>
<feature type="compositionally biased region" description="Basic residues" evidence="2">
    <location>
        <begin position="129"/>
        <end position="140"/>
    </location>
</feature>
<accession>A0A8K0KH54</accession>
<feature type="region of interest" description="Disordered" evidence="2">
    <location>
        <begin position="125"/>
        <end position="170"/>
    </location>
</feature>
<sequence>MKRQFESKERHFRGQLSSLSTVLPVLQAHLLLCSAFSSAANKYEFLDLAHAMVDRLIAISQLGHTARQTQSSQIRTNFRAEFGQALEPWIGSKGVAQEGVVQGADRVYESTAGGGVVVLGSGVGAPSHLVHHPSHPHAHHGPSGTAQSTGGPGAQSAYFHPPSRRQQSALRAKALEGEGPFSNHCRSFDAQLKDLSQQLSNLKAQMQDLHRDIVLHHQQQQRSAGTSGVPMSPPPPSTPPTPPPAAPPPPPTSANLSSSPPTAAQSQMQQQVQIEQMARVERVSRECASLEEQLERHQVELERLKSVFDAIWEEQLCRIHVEQDIFQSQMNDILTLRNEVKHLSMIAHQLEPYVKGATVTVTPVAVLERHAPGPSHIAGPSAVSSSMAQSQAAEGISAATVSSLDPHLQSLLEHIGLLQLQDPHQLAA</sequence>
<reference evidence="3" key="1">
    <citation type="submission" date="2013-04" db="EMBL/GenBank/DDBJ databases">
        <authorList>
            <person name="Qu J."/>
            <person name="Murali S.C."/>
            <person name="Bandaranaike D."/>
            <person name="Bellair M."/>
            <person name="Blankenburg K."/>
            <person name="Chao H."/>
            <person name="Dinh H."/>
            <person name="Doddapaneni H."/>
            <person name="Downs B."/>
            <person name="Dugan-Rocha S."/>
            <person name="Elkadiri S."/>
            <person name="Gnanaolivu R.D."/>
            <person name="Hernandez B."/>
            <person name="Javaid M."/>
            <person name="Jayaseelan J.C."/>
            <person name="Lee S."/>
            <person name="Li M."/>
            <person name="Ming W."/>
            <person name="Munidasa M."/>
            <person name="Muniz J."/>
            <person name="Nguyen L."/>
            <person name="Ongeri F."/>
            <person name="Osuji N."/>
            <person name="Pu L.-L."/>
            <person name="Puazo M."/>
            <person name="Qu C."/>
            <person name="Quiroz J."/>
            <person name="Raj R."/>
            <person name="Weissenberger G."/>
            <person name="Xin Y."/>
            <person name="Zou X."/>
            <person name="Han Y."/>
            <person name="Richards S."/>
            <person name="Worley K."/>
            <person name="Muzny D."/>
            <person name="Gibbs R."/>
        </authorList>
    </citation>
    <scope>NUCLEOTIDE SEQUENCE</scope>
    <source>
        <strain evidence="3">Sampled in the wild</strain>
    </source>
</reference>
<comment type="caution">
    <text evidence="3">The sequence shown here is derived from an EMBL/GenBank/DDBJ whole genome shotgun (WGS) entry which is preliminary data.</text>
</comment>
<evidence type="ECO:0000256" key="1">
    <source>
        <dbReference type="SAM" id="Coils"/>
    </source>
</evidence>
<protein>
    <submittedName>
        <fullName evidence="3">Uncharacterized protein</fullName>
    </submittedName>
</protein>
<feature type="region of interest" description="Disordered" evidence="2">
    <location>
        <begin position="216"/>
        <end position="272"/>
    </location>
</feature>
<dbReference type="GO" id="GO:0048471">
    <property type="term" value="C:perinuclear region of cytoplasm"/>
    <property type="evidence" value="ECO:0007669"/>
    <property type="project" value="TreeGrafter"/>
</dbReference>
<evidence type="ECO:0000256" key="2">
    <source>
        <dbReference type="SAM" id="MobiDB-lite"/>
    </source>
</evidence>
<gene>
    <name evidence="3" type="ORF">J437_LFUL001021</name>
</gene>
<dbReference type="Gene3D" id="1.20.58.1540">
    <property type="entry name" value="Actin interacting protein 3, C-terminal domain"/>
    <property type="match status" value="1"/>
</dbReference>
<dbReference type="EMBL" id="KZ308731">
    <property type="protein sequence ID" value="KAG8233610.1"/>
    <property type="molecule type" value="Genomic_DNA"/>
</dbReference>
<evidence type="ECO:0000313" key="4">
    <source>
        <dbReference type="Proteomes" id="UP000792457"/>
    </source>
</evidence>
<feature type="compositionally biased region" description="Polar residues" evidence="2">
    <location>
        <begin position="217"/>
        <end position="226"/>
    </location>
</feature>
<evidence type="ECO:0000313" key="3">
    <source>
        <dbReference type="EMBL" id="KAG8233610.1"/>
    </source>
</evidence>
<dbReference type="Proteomes" id="UP000792457">
    <property type="component" value="Unassembled WGS sequence"/>
</dbReference>
<dbReference type="GO" id="GO:0030544">
    <property type="term" value="F:Hsp70 protein binding"/>
    <property type="evidence" value="ECO:0007669"/>
    <property type="project" value="InterPro"/>
</dbReference>
<dbReference type="PANTHER" id="PTHR22635">
    <property type="entry name" value="RING FINGER PROTEIN 207"/>
    <property type="match status" value="1"/>
</dbReference>
<organism evidence="3 4">
    <name type="scientific">Ladona fulva</name>
    <name type="common">Scarce chaser dragonfly</name>
    <name type="synonym">Libellula fulva</name>
    <dbReference type="NCBI Taxonomy" id="123851"/>
    <lineage>
        <taxon>Eukaryota</taxon>
        <taxon>Metazoa</taxon>
        <taxon>Ecdysozoa</taxon>
        <taxon>Arthropoda</taxon>
        <taxon>Hexapoda</taxon>
        <taxon>Insecta</taxon>
        <taxon>Pterygota</taxon>
        <taxon>Palaeoptera</taxon>
        <taxon>Odonata</taxon>
        <taxon>Epiprocta</taxon>
        <taxon>Anisoptera</taxon>
        <taxon>Libelluloidea</taxon>
        <taxon>Libellulidae</taxon>
        <taxon>Ladona</taxon>
    </lineage>
</organism>
<dbReference type="OrthoDB" id="9049620at2759"/>
<feature type="coiled-coil region" evidence="1">
    <location>
        <begin position="185"/>
        <end position="212"/>
    </location>
</feature>
<proteinExistence type="predicted"/>
<feature type="coiled-coil region" evidence="1">
    <location>
        <begin position="280"/>
        <end position="307"/>
    </location>
</feature>
<feature type="compositionally biased region" description="Low complexity" evidence="2">
    <location>
        <begin position="253"/>
        <end position="272"/>
    </location>
</feature>
<dbReference type="GO" id="GO:0044325">
    <property type="term" value="F:transmembrane transporter binding"/>
    <property type="evidence" value="ECO:0007669"/>
    <property type="project" value="TreeGrafter"/>
</dbReference>